<feature type="compositionally biased region" description="Polar residues" evidence="5">
    <location>
        <begin position="103"/>
        <end position="112"/>
    </location>
</feature>
<feature type="compositionally biased region" description="Basic and acidic residues" evidence="5">
    <location>
        <begin position="333"/>
        <end position="345"/>
    </location>
</feature>
<evidence type="ECO:0000256" key="3">
    <source>
        <dbReference type="ARBA" id="ARBA00022777"/>
    </source>
</evidence>
<gene>
    <name evidence="6" type="ORF">GX51_03450</name>
</gene>
<dbReference type="Gene3D" id="3.30.470.160">
    <property type="entry name" value="Inositol polyphosphate kinase"/>
    <property type="match status" value="1"/>
</dbReference>
<comment type="similarity">
    <text evidence="1 4">Belongs to the inositol phosphokinase (IPK) family.</text>
</comment>
<dbReference type="GO" id="GO:0008440">
    <property type="term" value="F:inositol-1,4,5-trisphosphate 3-kinase activity"/>
    <property type="evidence" value="ECO:0007669"/>
    <property type="project" value="TreeGrafter"/>
</dbReference>
<comment type="caution">
    <text evidence="6">The sequence shown here is derived from an EMBL/GenBank/DDBJ whole genome shotgun (WGS) entry which is preliminary data.</text>
</comment>
<dbReference type="GO" id="GO:0005737">
    <property type="term" value="C:cytoplasm"/>
    <property type="evidence" value="ECO:0007669"/>
    <property type="project" value="TreeGrafter"/>
</dbReference>
<dbReference type="GO" id="GO:0046854">
    <property type="term" value="P:phosphatidylinositol phosphate biosynthetic process"/>
    <property type="evidence" value="ECO:0007669"/>
    <property type="project" value="TreeGrafter"/>
</dbReference>
<protein>
    <recommendedName>
        <fullName evidence="4">Kinase</fullName>
        <ecNumber evidence="4">2.7.-.-</ecNumber>
    </recommendedName>
</protein>
<evidence type="ECO:0000313" key="6">
    <source>
        <dbReference type="EMBL" id="PGH04617.1"/>
    </source>
</evidence>
<dbReference type="EMBL" id="PDNC01000037">
    <property type="protein sequence ID" value="PGH04617.1"/>
    <property type="molecule type" value="Genomic_DNA"/>
</dbReference>
<dbReference type="SUPFAM" id="SSF56104">
    <property type="entry name" value="SAICAR synthase-like"/>
    <property type="match status" value="1"/>
</dbReference>
<evidence type="ECO:0000256" key="5">
    <source>
        <dbReference type="SAM" id="MobiDB-lite"/>
    </source>
</evidence>
<dbReference type="PANTHER" id="PTHR12400">
    <property type="entry name" value="INOSITOL POLYPHOSPHATE KINASE"/>
    <property type="match status" value="1"/>
</dbReference>
<keyword evidence="2 4" id="KW-0808">Transferase</keyword>
<sequence>MPSASVAENRKARKLEEDTFVAFGHAAAGHDGVLCNPSGSLIAKPCTSREIEFYESSLHHPGFQRFMPQFIGTLSSPTPADGLEIPTSESRTSLATAALDPAATSSSGTDTPLTPELGKQSDLVTVPVAVASHKEPAEWFPSQGQKIKSSVSIVLENVTAGFKRPSVLDVKLGARLWADDAAPAKKARLDQVSLETTSSVLGFRIAGMKIWVGENAEKEEKVLGTTQTKSHDTIKSKQIVVETVDGYRRYDKWYGRSFNVDNVNEGFETFLAGAKEGKVDRSKLIARRIADRLRAMQTALEAEESRMYSASVLIVYEGDHEAFEEALVREANAETQGNKDNKFDDGPESDTEYEVEIPDGSSTLQIVDMKVDGESITQGGIKLDIDPKSLGKIEFDIDGEEGEDEDEDADEIPHKVQDIRFIDFAHAKWTPGQGPDENALLGIRSLVRIMDKLAEA</sequence>
<keyword evidence="7" id="KW-1185">Reference proteome</keyword>
<dbReference type="InterPro" id="IPR005522">
    <property type="entry name" value="IPK"/>
</dbReference>
<dbReference type="GO" id="GO:0005634">
    <property type="term" value="C:nucleus"/>
    <property type="evidence" value="ECO:0007669"/>
    <property type="project" value="TreeGrafter"/>
</dbReference>
<dbReference type="GO" id="GO:0000824">
    <property type="term" value="F:inositol-1,4,5,6-tetrakisphosphate 3-kinase activity"/>
    <property type="evidence" value="ECO:0007669"/>
    <property type="project" value="TreeGrafter"/>
</dbReference>
<evidence type="ECO:0000256" key="2">
    <source>
        <dbReference type="ARBA" id="ARBA00022679"/>
    </source>
</evidence>
<feature type="region of interest" description="Disordered" evidence="5">
    <location>
        <begin position="333"/>
        <end position="354"/>
    </location>
</feature>
<dbReference type="EC" id="2.7.-.-" evidence="4"/>
<keyword evidence="3 4" id="KW-0418">Kinase</keyword>
<dbReference type="PANTHER" id="PTHR12400:SF103">
    <property type="entry name" value="INOSITOL POLYPHOSPHATE MULTIKINASE"/>
    <property type="match status" value="1"/>
</dbReference>
<proteinExistence type="inferred from homology"/>
<reference evidence="6 7" key="1">
    <citation type="submission" date="2017-10" db="EMBL/GenBank/DDBJ databases">
        <title>Comparative genomics in systemic dimorphic fungi from Ajellomycetaceae.</title>
        <authorList>
            <person name="Munoz J.F."/>
            <person name="Mcewen J.G."/>
            <person name="Clay O.K."/>
            <person name="Cuomo C.A."/>
        </authorList>
    </citation>
    <scope>NUCLEOTIDE SEQUENCE [LARGE SCALE GENOMIC DNA]</scope>
    <source>
        <strain evidence="6 7">UAMH130</strain>
    </source>
</reference>
<accession>A0A2B7X7B6</accession>
<name>A0A2B7X7B6_9EURO</name>
<dbReference type="GO" id="GO:0032958">
    <property type="term" value="P:inositol phosphate biosynthetic process"/>
    <property type="evidence" value="ECO:0007669"/>
    <property type="project" value="InterPro"/>
</dbReference>
<dbReference type="AlphaFoldDB" id="A0A2B7X7B6"/>
<evidence type="ECO:0000313" key="7">
    <source>
        <dbReference type="Proteomes" id="UP000224080"/>
    </source>
</evidence>
<dbReference type="Pfam" id="PF03770">
    <property type="entry name" value="IPK"/>
    <property type="match status" value="1"/>
</dbReference>
<evidence type="ECO:0000256" key="1">
    <source>
        <dbReference type="ARBA" id="ARBA00007374"/>
    </source>
</evidence>
<dbReference type="OrthoDB" id="338650at2759"/>
<dbReference type="InterPro" id="IPR038286">
    <property type="entry name" value="IPK_sf"/>
</dbReference>
<organism evidence="6 7">
    <name type="scientific">Blastomyces parvus</name>
    <dbReference type="NCBI Taxonomy" id="2060905"/>
    <lineage>
        <taxon>Eukaryota</taxon>
        <taxon>Fungi</taxon>
        <taxon>Dikarya</taxon>
        <taxon>Ascomycota</taxon>
        <taxon>Pezizomycotina</taxon>
        <taxon>Eurotiomycetes</taxon>
        <taxon>Eurotiomycetidae</taxon>
        <taxon>Onygenales</taxon>
        <taxon>Ajellomycetaceae</taxon>
        <taxon>Blastomyces</taxon>
    </lineage>
</organism>
<evidence type="ECO:0000256" key="4">
    <source>
        <dbReference type="RuleBase" id="RU363090"/>
    </source>
</evidence>
<dbReference type="STRING" id="2060905.A0A2B7X7B6"/>
<dbReference type="Proteomes" id="UP000224080">
    <property type="component" value="Unassembled WGS sequence"/>
</dbReference>
<feature type="region of interest" description="Disordered" evidence="5">
    <location>
        <begin position="99"/>
        <end position="118"/>
    </location>
</feature>